<dbReference type="SUPFAM" id="SSF88659">
    <property type="entry name" value="Sigma3 and sigma4 domains of RNA polymerase sigma factors"/>
    <property type="match status" value="1"/>
</dbReference>
<dbReference type="Gene3D" id="1.10.1740.10">
    <property type="match status" value="1"/>
</dbReference>
<dbReference type="InterPro" id="IPR007627">
    <property type="entry name" value="RNA_pol_sigma70_r2"/>
</dbReference>
<feature type="domain" description="RNA polymerase sigma factor 70 region 4 type 2" evidence="6">
    <location>
        <begin position="106"/>
        <end position="157"/>
    </location>
</feature>
<dbReference type="NCBIfam" id="TIGR02937">
    <property type="entry name" value="sigma70-ECF"/>
    <property type="match status" value="1"/>
</dbReference>
<accession>A0A1B1A8J0</accession>
<dbReference type="InterPro" id="IPR036388">
    <property type="entry name" value="WH-like_DNA-bd_sf"/>
</dbReference>
<keyword evidence="7" id="KW-0614">Plasmid</keyword>
<dbReference type="GO" id="GO:0016987">
    <property type="term" value="F:sigma factor activity"/>
    <property type="evidence" value="ECO:0007669"/>
    <property type="project" value="UniProtKB-KW"/>
</dbReference>
<protein>
    <submittedName>
        <fullName evidence="7">RNA polymerase subunit sigma-70</fullName>
    </submittedName>
</protein>
<name>A0A1B1A8J0_9RHOB</name>
<dbReference type="CDD" id="cd06171">
    <property type="entry name" value="Sigma70_r4"/>
    <property type="match status" value="1"/>
</dbReference>
<dbReference type="InterPro" id="IPR039425">
    <property type="entry name" value="RNA_pol_sigma-70-like"/>
</dbReference>
<dbReference type="GO" id="GO:0006352">
    <property type="term" value="P:DNA-templated transcription initiation"/>
    <property type="evidence" value="ECO:0007669"/>
    <property type="project" value="InterPro"/>
</dbReference>
<keyword evidence="4" id="KW-0804">Transcription</keyword>
<dbReference type="InterPro" id="IPR014284">
    <property type="entry name" value="RNA_pol_sigma-70_dom"/>
</dbReference>
<dbReference type="Proteomes" id="UP000013243">
    <property type="component" value="Plasmid unnamed1"/>
</dbReference>
<geneLocation type="plasmid" evidence="7 8">
    <name>unnamed1</name>
</geneLocation>
<dbReference type="PANTHER" id="PTHR43133">
    <property type="entry name" value="RNA POLYMERASE ECF-TYPE SIGMA FACTO"/>
    <property type="match status" value="1"/>
</dbReference>
<evidence type="ECO:0000313" key="8">
    <source>
        <dbReference type="Proteomes" id="UP000013243"/>
    </source>
</evidence>
<evidence type="ECO:0000256" key="4">
    <source>
        <dbReference type="ARBA" id="ARBA00023163"/>
    </source>
</evidence>
<dbReference type="Gene3D" id="1.10.10.10">
    <property type="entry name" value="Winged helix-like DNA-binding domain superfamily/Winged helix DNA-binding domain"/>
    <property type="match status" value="1"/>
</dbReference>
<evidence type="ECO:0000256" key="1">
    <source>
        <dbReference type="ARBA" id="ARBA00010641"/>
    </source>
</evidence>
<evidence type="ECO:0000313" key="7">
    <source>
        <dbReference type="EMBL" id="ANP42838.1"/>
    </source>
</evidence>
<evidence type="ECO:0000259" key="5">
    <source>
        <dbReference type="Pfam" id="PF04542"/>
    </source>
</evidence>
<dbReference type="KEGG" id="rmb:K529_018920"/>
<dbReference type="PANTHER" id="PTHR43133:SF25">
    <property type="entry name" value="RNA POLYMERASE SIGMA FACTOR RFAY-RELATED"/>
    <property type="match status" value="1"/>
</dbReference>
<dbReference type="Pfam" id="PF04542">
    <property type="entry name" value="Sigma70_r2"/>
    <property type="match status" value="1"/>
</dbReference>
<dbReference type="EMBL" id="CP015231">
    <property type="protein sequence ID" value="ANP42838.1"/>
    <property type="molecule type" value="Genomic_DNA"/>
</dbReference>
<gene>
    <name evidence="7" type="ORF">K529_018920</name>
</gene>
<comment type="similarity">
    <text evidence="1">Belongs to the sigma-70 factor family. ECF subfamily.</text>
</comment>
<dbReference type="OrthoDB" id="9803470at2"/>
<proteinExistence type="inferred from homology"/>
<sequence length="164" mass="18548">MSEPEFESALIALLPNLYRFALRLSRKGDLAEDLVQIAVERALATRETYDPTLRLEPWLIRILRNAWIDMTRRSKTRGVELDVYDTPDAAVVDGARVTEQALMLDATERAMATLPEGQREILLLVCYQELSYAETAEILDIPKGTVMSRLSRARKALSEKLGIN</sequence>
<dbReference type="RefSeq" id="WP_040643909.1">
    <property type="nucleotide sequence ID" value="NZ_CP015231.1"/>
</dbReference>
<feature type="domain" description="RNA polymerase sigma-70 region 2" evidence="5">
    <location>
        <begin position="13"/>
        <end position="75"/>
    </location>
</feature>
<dbReference type="InterPro" id="IPR013249">
    <property type="entry name" value="RNA_pol_sigma70_r4_t2"/>
</dbReference>
<dbReference type="InterPro" id="IPR013324">
    <property type="entry name" value="RNA_pol_sigma_r3/r4-like"/>
</dbReference>
<dbReference type="Pfam" id="PF08281">
    <property type="entry name" value="Sigma70_r4_2"/>
    <property type="match status" value="1"/>
</dbReference>
<reference evidence="7 8" key="1">
    <citation type="journal article" date="2016" name="ISME J.">
        <title>Global occurrence and heterogeneity of the Roseobacter-clade species Ruegeria mobilis.</title>
        <authorList>
            <person name="Sonnenschein E."/>
            <person name="Gram L."/>
        </authorList>
    </citation>
    <scope>NUCLEOTIDE SEQUENCE [LARGE SCALE GENOMIC DNA]</scope>
    <source>
        <strain evidence="7 8">F1926</strain>
        <plasmid evidence="7 8">unnamed1</plasmid>
    </source>
</reference>
<evidence type="ECO:0000259" key="6">
    <source>
        <dbReference type="Pfam" id="PF08281"/>
    </source>
</evidence>
<dbReference type="GeneID" id="28251952"/>
<organism evidence="7 8">
    <name type="scientific">Tritonibacter mobilis F1926</name>
    <dbReference type="NCBI Taxonomy" id="1265309"/>
    <lineage>
        <taxon>Bacteria</taxon>
        <taxon>Pseudomonadati</taxon>
        <taxon>Pseudomonadota</taxon>
        <taxon>Alphaproteobacteria</taxon>
        <taxon>Rhodobacterales</taxon>
        <taxon>Paracoccaceae</taxon>
        <taxon>Tritonibacter</taxon>
    </lineage>
</organism>
<evidence type="ECO:0000256" key="3">
    <source>
        <dbReference type="ARBA" id="ARBA00023082"/>
    </source>
</evidence>
<dbReference type="GO" id="GO:0003677">
    <property type="term" value="F:DNA binding"/>
    <property type="evidence" value="ECO:0007669"/>
    <property type="project" value="InterPro"/>
</dbReference>
<keyword evidence="3" id="KW-0731">Sigma factor</keyword>
<keyword evidence="2" id="KW-0805">Transcription regulation</keyword>
<evidence type="ECO:0000256" key="2">
    <source>
        <dbReference type="ARBA" id="ARBA00023015"/>
    </source>
</evidence>
<dbReference type="AlphaFoldDB" id="A0A1B1A8J0"/>
<dbReference type="SUPFAM" id="SSF88946">
    <property type="entry name" value="Sigma2 domain of RNA polymerase sigma factors"/>
    <property type="match status" value="1"/>
</dbReference>
<dbReference type="InterPro" id="IPR013325">
    <property type="entry name" value="RNA_pol_sigma_r2"/>
</dbReference>